<dbReference type="AlphaFoldDB" id="S3HH90"/>
<gene>
    <name evidence="2" type="ORF">RGCCGE502_10496</name>
</gene>
<feature type="compositionally biased region" description="Polar residues" evidence="1">
    <location>
        <begin position="63"/>
        <end position="76"/>
    </location>
</feature>
<evidence type="ECO:0000313" key="2">
    <source>
        <dbReference type="EMBL" id="EPE98109.1"/>
    </source>
</evidence>
<comment type="caution">
    <text evidence="2">The sequence shown here is derived from an EMBL/GenBank/DDBJ whole genome shotgun (WGS) entry which is preliminary data.</text>
</comment>
<evidence type="ECO:0000313" key="3">
    <source>
        <dbReference type="Proteomes" id="UP000014411"/>
    </source>
</evidence>
<dbReference type="STRING" id="990285.RGCCGE502_10496"/>
<feature type="region of interest" description="Disordered" evidence="1">
    <location>
        <begin position="53"/>
        <end position="76"/>
    </location>
</feature>
<accession>S3HH90</accession>
<evidence type="ECO:0000256" key="1">
    <source>
        <dbReference type="SAM" id="MobiDB-lite"/>
    </source>
</evidence>
<dbReference type="EMBL" id="AEYE02000013">
    <property type="protein sequence ID" value="EPE98109.1"/>
    <property type="molecule type" value="Genomic_DNA"/>
</dbReference>
<proteinExistence type="predicted"/>
<dbReference type="Proteomes" id="UP000014411">
    <property type="component" value="Unassembled WGS sequence"/>
</dbReference>
<protein>
    <submittedName>
        <fullName evidence="2">Uncharacterized protein</fullName>
    </submittedName>
</protein>
<reference evidence="2 3" key="1">
    <citation type="journal article" date="2012" name="J. Bacteriol.">
        <title>Genome sequence of Rhizobium grahamii CCGE502, a broad-host-range symbiont with low nodulation competitiveness in Phaseolus vulgaris.</title>
        <authorList>
            <person name="Althabegoiti M.J."/>
            <person name="Lozano L."/>
            <person name="Torres-Tejerizo G."/>
            <person name="Ormeno-Orrillo E."/>
            <person name="Rogel M.A."/>
            <person name="Gonzalez V."/>
            <person name="Martinez-Romero E."/>
        </authorList>
    </citation>
    <scope>NUCLEOTIDE SEQUENCE [LARGE SCALE GENOMIC DNA]</scope>
    <source>
        <strain evidence="2 3">CCGE 502</strain>
    </source>
</reference>
<name>S3HH90_9HYPH</name>
<sequence>MGNLGDHVPVLVEALAGIQGFPKEESTAEVRAIRVAFELPIVPDAAEAAVAATKNATDERPTTFRNSIAIQIPSSD</sequence>
<organism evidence="2 3">
    <name type="scientific">Rhizobium grahamii CCGE 502</name>
    <dbReference type="NCBI Taxonomy" id="990285"/>
    <lineage>
        <taxon>Bacteria</taxon>
        <taxon>Pseudomonadati</taxon>
        <taxon>Pseudomonadota</taxon>
        <taxon>Alphaproteobacteria</taxon>
        <taxon>Hyphomicrobiales</taxon>
        <taxon>Rhizobiaceae</taxon>
        <taxon>Rhizobium/Agrobacterium group</taxon>
        <taxon>Rhizobium</taxon>
    </lineage>
</organism>
<keyword evidence="3" id="KW-1185">Reference proteome</keyword>
<dbReference type="HOGENOM" id="CLU_2651954_0_0_5"/>